<reference evidence="1 2" key="1">
    <citation type="submission" date="2009-10" db="EMBL/GenBank/DDBJ databases">
        <title>The Genome Sequence of Cyanophage 9515-10a.</title>
        <authorList>
            <consortium name="The Broad Institute Genome Sequencing Platform"/>
            <person name="Henn M.R."/>
            <person name="Sullivan M.S."/>
            <person name="Osburne M.S."/>
            <person name="Levin J."/>
            <person name="Malboeuf C."/>
            <person name="Casali M."/>
            <person name="Russ C."/>
            <person name="Lennon N."/>
            <person name="Erlich R."/>
            <person name="Young S.K."/>
            <person name="Koehrsen M."/>
            <person name="Yandava C."/>
            <person name="Zeng Q."/>
            <person name="Alvarado L."/>
            <person name="Anderson S."/>
            <person name="Berlin A."/>
            <person name="Borenstein D."/>
            <person name="Chen Z."/>
            <person name="Engels R."/>
            <person name="Freedman E."/>
            <person name="Gellesch M."/>
            <person name="Goldberg J."/>
            <person name="Green L."/>
            <person name="Griggs A."/>
            <person name="Gujja S."/>
            <person name="Heiman D."/>
            <person name="Hepburn T."/>
            <person name="Howarth C."/>
            <person name="Jen D."/>
            <person name="Larson L."/>
            <person name="Lewis B."/>
            <person name="Mehta T."/>
            <person name="Park D."/>
            <person name="Pearson M."/>
            <person name="Roberts A."/>
            <person name="Ryan E."/>
            <person name="Saif S."/>
            <person name="Shea T."/>
            <person name="Shenoy N."/>
            <person name="Sisk P."/>
            <person name="Stolte C."/>
            <person name="Sykes S."/>
            <person name="Walk T."/>
            <person name="White J."/>
            <person name="Yu Q."/>
            <person name="Coleman M.L."/>
            <person name="Huang K.H."/>
            <person name="Weigele P.R."/>
            <person name="DeFrancesco A.S."/>
            <person name="Kern S.E."/>
            <person name="Thompson L.R."/>
            <person name="Fu R."/>
            <person name="Hombeck B."/>
            <person name="Chisholm S.W."/>
            <person name="Haas B."/>
            <person name="Nusbaum C."/>
            <person name="Galagan J."/>
            <person name="Birren B."/>
        </authorList>
    </citation>
    <scope>NUCLEOTIDE SEQUENCE [LARGE SCALE GENOMIC DNA]</scope>
    <source>
        <strain evidence="1">9515-10a</strain>
    </source>
</reference>
<dbReference type="GeneID" id="11538023"/>
<dbReference type="RefSeq" id="YP_005087424.1">
    <property type="nucleotide sequence ID" value="NC_016657.1"/>
</dbReference>
<evidence type="ECO:0000313" key="2">
    <source>
        <dbReference type="Proteomes" id="UP000006529"/>
    </source>
</evidence>
<dbReference type="KEGG" id="vg:11538023"/>
<organism evidence="1 2">
    <name type="scientific">Cyanophage 9515-10a</name>
    <dbReference type="NCBI Taxonomy" id="444875"/>
    <lineage>
        <taxon>Viruses</taxon>
        <taxon>Duplodnaviria</taxon>
        <taxon>Heunggongvirae</taxon>
        <taxon>Uroviricota</taxon>
        <taxon>Caudoviricetes</taxon>
        <taxon>Autographivirales</taxon>
        <taxon>Sechaudvirinae</taxon>
        <taxon>Tangaroavirus</taxon>
        <taxon>Tangaroavirus tv951510a</taxon>
    </lineage>
</organism>
<name>E3SMF7_9CAUD</name>
<dbReference type="EMBL" id="GU071100">
    <property type="protein sequence ID" value="ADP00052.1"/>
    <property type="molecule type" value="Genomic_DNA"/>
</dbReference>
<gene>
    <name evidence="1" type="ORF">CYOG_00031</name>
</gene>
<proteinExistence type="predicted"/>
<keyword evidence="2" id="KW-1185">Reference proteome</keyword>
<evidence type="ECO:0000313" key="1">
    <source>
        <dbReference type="EMBL" id="ADP00052.1"/>
    </source>
</evidence>
<accession>E3SMF7</accession>
<dbReference type="Proteomes" id="UP000006529">
    <property type="component" value="Segment"/>
</dbReference>
<sequence length="1708" mass="177045">MAVTTKKTFSAADGSTKSFGPIGIELNNQDDLDVYVTLSGGTRRLSLRQSSDTTATSSHPQVNDTTGLYFPAVSVGDQLYNYSISTDNNNIVFNNNLPSGAVVSCERRTRDSSGNYTNFSGGSTIRSTDLNTAFDESNFTAQEARNKAFEIEGKIFGTEATSTSFITSDEIVDGTIVDADLSSTAEIQVSKLKDGTARQVLQTAANGSDVEWTSNVDIPGTLDVTSSAAFDSNVTVSGTTTAAAINASGAVGVDGNFDVNTNKFTVDSSTGNTVIGGNLSVSGTASITGTSTYTGQQNVPGGALVKNIRVGLDADNEVSTTSGNLILDSANGTVQVTDTLDVVGNVTVSGTVDGRDIASDGSKLDGIEAGATADQTASEIRTLVESASNSNVFTDADHSKLNAIEASATADQTASEIKTLLQSDKLTASEIATGALDGRYYTETESDARYFNISTGDTIKDGDAFPDNDTTIATTAAINDRIIDLVDDVGGFVPIANELAFPNANPDVNNGAGTLVSIKTLSTNYTSSGSGVISISNGTVGNSTVTINGAENSTTYSSGYGMIVETTTTLNTYTFHRLVPKATEVTTVAGKATEIGRLGTAAAVEDLGILGTTAVVEDLNLLGTAAVVADMALLGDSAVIADMATIADTSNLISNIGTVAGIQANVTTVAGNSANVTSVADNMGTVNDFAARYRVGANNPTSSLDTGDLFFNTSANELKVYNGSSWQGGVTASGSFATVTGNTFTGDNLYNDNVKLKLGTGSDLEVYHDATDNQIKSVNGKVVITTTAGNSDIEITPHGSGVVKLDGLSWPTADGSANQYLKTDGSGALSWATVDLSAATDYADNVKVRFGTGNDLEIYHDSSNSYVTDQGTGALLLAGNEVKIINAAHNENGLVFDENGAISLYYDNSLKLATTAAGINLDNSGGTTGYGKITFGNSGQQYIEAKDSGNFGSGAYVTIGSGTDVAIKAKHDNAVELYYDNSKNFETTSTGVKVTSSGSSHGLDIIHSNGNTVAQLIHGGTGDEGVLNLRDSNTSTVIIRGEVGQDTDITTGANFDLEHDSAKLRLGAGNDLEIYHDGSNTYIDNNTGTLNILAATDVSMWAANSEQTIKGIANGAVELYYDATKKFETTSEGVETQGELHFKAPSSSTGEQVGRLEWWNENDAGVMAKIAVDRTAGSLAPGDLVFSTSANVDTTANGGDGDITERLRITSDGKVKVPDNGSAVFGNGSDLSIYHNGVNSVIYENGTGNLSIMSSGGAIVLEKSTGEPMGTFAVDGAVSLYYDNSKKFETTDAGGTLTGALTVTNEINLFNGATDASRYIDAGLGDGNTLFIRGCSGGDANHETLAQFTRNGGVSLFYDAAKKFETDTNGVTITGQCNVTSNIALPDHSSGYVGKMVFGGGDDLQIYHNGSDSYIRDTGAGSLKIDTSQLLLRDSSGSDSMITATADGAVELYYDNSKKLATTSGGVHIYNALSTSGAISIGNGANLTLEDNGEAVFGFGSDLKIYANGSASYIAHNGDGDLFISTGASGENLYVSSAEHLILRTAASENAVYCSKNAHVSLYYDSSQKFYTQSYGAVIDGTLKPAANNTHDLGDNSYKFSTVWAKNTAKAWINVDGDASTASIRASHNVSSLTDDAYERHTVNFSTNMGSASNYCFVSGARAGDSGGGGRVVVGYDTPTASAFKYQMRNLGNSNEHVDAACLAFFST</sequence>
<protein>
    <submittedName>
        <fullName evidence="1">Predicted protein</fullName>
    </submittedName>
</protein>